<organism evidence="1 2">
    <name type="scientific">Pisolithus tinctorius Marx 270</name>
    <dbReference type="NCBI Taxonomy" id="870435"/>
    <lineage>
        <taxon>Eukaryota</taxon>
        <taxon>Fungi</taxon>
        <taxon>Dikarya</taxon>
        <taxon>Basidiomycota</taxon>
        <taxon>Agaricomycotina</taxon>
        <taxon>Agaricomycetes</taxon>
        <taxon>Agaricomycetidae</taxon>
        <taxon>Boletales</taxon>
        <taxon>Sclerodermatineae</taxon>
        <taxon>Pisolithaceae</taxon>
        <taxon>Pisolithus</taxon>
    </lineage>
</organism>
<protein>
    <submittedName>
        <fullName evidence="1">Uncharacterized protein</fullName>
    </submittedName>
</protein>
<feature type="non-terminal residue" evidence="1">
    <location>
        <position position="1"/>
    </location>
</feature>
<dbReference type="Proteomes" id="UP000054217">
    <property type="component" value="Unassembled WGS sequence"/>
</dbReference>
<dbReference type="HOGENOM" id="CLU_1708580_0_0_1"/>
<feature type="non-terminal residue" evidence="1">
    <location>
        <position position="154"/>
    </location>
</feature>
<dbReference type="OrthoDB" id="3046524at2759"/>
<accession>A0A0C3IP01</accession>
<sequence>VSPFCKSTHNGEHFPVKNIIVSFSLVKCFGVECDRTPSAILLTLGEDRSCSIARTISFHAEFLFGRCPLPGTLASETIEWPSNVRKIGNETAIEIGKSKKALEGSAIGWNRPILYGSYLLRIHSYTSWLDYQTEIFDLLLLKLAFFRFEAEFVI</sequence>
<evidence type="ECO:0000313" key="1">
    <source>
        <dbReference type="EMBL" id="KIN98702.1"/>
    </source>
</evidence>
<evidence type="ECO:0000313" key="2">
    <source>
        <dbReference type="Proteomes" id="UP000054217"/>
    </source>
</evidence>
<dbReference type="EMBL" id="KN832013">
    <property type="protein sequence ID" value="KIN98702.1"/>
    <property type="molecule type" value="Genomic_DNA"/>
</dbReference>
<reference evidence="2" key="2">
    <citation type="submission" date="2015-01" db="EMBL/GenBank/DDBJ databases">
        <title>Evolutionary Origins and Diversification of the Mycorrhizal Mutualists.</title>
        <authorList>
            <consortium name="DOE Joint Genome Institute"/>
            <consortium name="Mycorrhizal Genomics Consortium"/>
            <person name="Kohler A."/>
            <person name="Kuo A."/>
            <person name="Nagy L.G."/>
            <person name="Floudas D."/>
            <person name="Copeland A."/>
            <person name="Barry K.W."/>
            <person name="Cichocki N."/>
            <person name="Veneault-Fourrey C."/>
            <person name="LaButti K."/>
            <person name="Lindquist E.A."/>
            <person name="Lipzen A."/>
            <person name="Lundell T."/>
            <person name="Morin E."/>
            <person name="Murat C."/>
            <person name="Riley R."/>
            <person name="Ohm R."/>
            <person name="Sun H."/>
            <person name="Tunlid A."/>
            <person name="Henrissat B."/>
            <person name="Grigoriev I.V."/>
            <person name="Hibbett D.S."/>
            <person name="Martin F."/>
        </authorList>
    </citation>
    <scope>NUCLEOTIDE SEQUENCE [LARGE SCALE GENOMIC DNA]</scope>
    <source>
        <strain evidence="2">Marx 270</strain>
    </source>
</reference>
<name>A0A0C3IP01_PISTI</name>
<proteinExistence type="predicted"/>
<reference evidence="1 2" key="1">
    <citation type="submission" date="2014-04" db="EMBL/GenBank/DDBJ databases">
        <authorList>
            <consortium name="DOE Joint Genome Institute"/>
            <person name="Kuo A."/>
            <person name="Kohler A."/>
            <person name="Costa M.D."/>
            <person name="Nagy L.G."/>
            <person name="Floudas D."/>
            <person name="Copeland A."/>
            <person name="Barry K.W."/>
            <person name="Cichocki N."/>
            <person name="Veneault-Fourrey C."/>
            <person name="LaButti K."/>
            <person name="Lindquist E.A."/>
            <person name="Lipzen A."/>
            <person name="Lundell T."/>
            <person name="Morin E."/>
            <person name="Murat C."/>
            <person name="Sun H."/>
            <person name="Tunlid A."/>
            <person name="Henrissat B."/>
            <person name="Grigoriev I.V."/>
            <person name="Hibbett D.S."/>
            <person name="Martin F."/>
            <person name="Nordberg H.P."/>
            <person name="Cantor M.N."/>
            <person name="Hua S.X."/>
        </authorList>
    </citation>
    <scope>NUCLEOTIDE SEQUENCE [LARGE SCALE GENOMIC DNA]</scope>
    <source>
        <strain evidence="1 2">Marx 270</strain>
    </source>
</reference>
<dbReference type="AlphaFoldDB" id="A0A0C3IP01"/>
<keyword evidence="2" id="KW-1185">Reference proteome</keyword>
<gene>
    <name evidence="1" type="ORF">M404DRAFT_109297</name>
</gene>
<dbReference type="InParanoid" id="A0A0C3IP01"/>